<dbReference type="InterPro" id="IPR017467">
    <property type="entry name" value="CHP03016_PEP-CTERM"/>
</dbReference>
<dbReference type="RefSeq" id="WP_134080361.1">
    <property type="nucleotide sequence ID" value="NZ_SOQX01000001.1"/>
</dbReference>
<dbReference type="AlphaFoldDB" id="A0A4R8IWA5"/>
<name>A0A4R8IWA5_9GAMM</name>
<comment type="caution">
    <text evidence="2">The sequence shown here is derived from an EMBL/GenBank/DDBJ whole genome shotgun (WGS) entry which is preliminary data.</text>
</comment>
<evidence type="ECO:0000313" key="3">
    <source>
        <dbReference type="Proteomes" id="UP000294914"/>
    </source>
</evidence>
<sequence length="485" mass="55947">MKSGVRQGCLVAGVIVSGMSTLHMAIAEEEIPWDFTPHIGVTQIYTDNVGLSRAGEEENEYITQTDVGFMLQREGSRAAAELAYNLQNLSYWRETRRNSTYHQFSGNGNVELLEDRFFIDASSSYSQRFQSRRDNVTQDNINDLGERRDVLTFHVSPNYIQRMGDVATGQLRYTHDRVDYQDASTSSFDSETNQVLARIENGRMFSRVGWELSYRRSETEYDDGSSVTFQTAEALLRWFVTRRLNLFVAGGEEDNEFVQDARRARPDDTFWRAGAGWQSTRTDMDVFYGERFFGETYGASLNHRFRNSQLSMEYTEGLTTVSHFEIERRVFPVLDSAGNPLIVNGQPLFLELEYPDLQSGVYLSRRFSLGLSGERHKLTWSVRGFDERREFEVNDQRERVRGLGTNFALRIAAHTQFLLNGSAQNSTYQEDDREDDYYVLGTGIRRDLGPRTSATLNYRYAERNSNQPENEFQENRVSLSFRKSF</sequence>
<evidence type="ECO:0000256" key="1">
    <source>
        <dbReference type="SAM" id="MobiDB-lite"/>
    </source>
</evidence>
<proteinExistence type="predicted"/>
<dbReference type="EMBL" id="SOQX01000001">
    <property type="protein sequence ID" value="TDY03780.1"/>
    <property type="molecule type" value="Genomic_DNA"/>
</dbReference>
<reference evidence="2 3" key="1">
    <citation type="submission" date="2019-03" db="EMBL/GenBank/DDBJ databases">
        <title>Genomic Encyclopedia of Type Strains, Phase IV (KMG-IV): sequencing the most valuable type-strain genomes for metagenomic binning, comparative biology and taxonomic classification.</title>
        <authorList>
            <person name="Goeker M."/>
        </authorList>
    </citation>
    <scope>NUCLEOTIDE SEQUENCE [LARGE SCALE GENOMIC DNA]</scope>
    <source>
        <strain evidence="2 3">DSM 16326</strain>
    </source>
</reference>
<keyword evidence="3" id="KW-1185">Reference proteome</keyword>
<dbReference type="NCBIfam" id="TIGR03016">
    <property type="entry name" value="pepcterm_hypo_1"/>
    <property type="match status" value="1"/>
</dbReference>
<feature type="region of interest" description="Disordered" evidence="1">
    <location>
        <begin position="464"/>
        <end position="485"/>
    </location>
</feature>
<evidence type="ECO:0000313" key="2">
    <source>
        <dbReference type="EMBL" id="TDY03780.1"/>
    </source>
</evidence>
<gene>
    <name evidence="2" type="ORF">EDC23_0150</name>
</gene>
<dbReference type="OrthoDB" id="5567701at2"/>
<accession>A0A4R8IWA5</accession>
<dbReference type="InterPro" id="IPR018759">
    <property type="entry name" value="BBP2_2"/>
</dbReference>
<dbReference type="Proteomes" id="UP000294914">
    <property type="component" value="Unassembled WGS sequence"/>
</dbReference>
<organism evidence="2 3">
    <name type="scientific">Thiohalophilus thiocyanatoxydans</name>
    <dbReference type="NCBI Taxonomy" id="381308"/>
    <lineage>
        <taxon>Bacteria</taxon>
        <taxon>Pseudomonadati</taxon>
        <taxon>Pseudomonadota</taxon>
        <taxon>Gammaproteobacteria</taxon>
        <taxon>Thiohalomonadales</taxon>
        <taxon>Thiohalophilaceae</taxon>
        <taxon>Thiohalophilus</taxon>
    </lineage>
</organism>
<dbReference type="Pfam" id="PF10082">
    <property type="entry name" value="BBP2_2"/>
    <property type="match status" value="1"/>
</dbReference>
<protein>
    <submittedName>
        <fullName evidence="2">Uncharacterized protein (PEP-CTERM system associated)</fullName>
    </submittedName>
</protein>